<name>A0A4D7CTI5_9ENTE</name>
<reference evidence="1 2" key="1">
    <citation type="submission" date="2019-04" db="EMBL/GenBank/DDBJ databases">
        <title>Vagococcus sp. nov., isolated from faeces of yaks (Bos grunniens).</title>
        <authorList>
            <person name="Ge Y."/>
        </authorList>
    </citation>
    <scope>NUCLEOTIDE SEQUENCE [LARGE SCALE GENOMIC DNA]</scope>
    <source>
        <strain evidence="1 2">MN-17</strain>
    </source>
</reference>
<protein>
    <recommendedName>
        <fullName evidence="3">Type II secretion system protein</fullName>
    </recommendedName>
</protein>
<evidence type="ECO:0000313" key="2">
    <source>
        <dbReference type="Proteomes" id="UP000298615"/>
    </source>
</evidence>
<organism evidence="1 2">
    <name type="scientific">Vagococcus zengguangii</name>
    <dbReference type="NCBI Taxonomy" id="2571750"/>
    <lineage>
        <taxon>Bacteria</taxon>
        <taxon>Bacillati</taxon>
        <taxon>Bacillota</taxon>
        <taxon>Bacilli</taxon>
        <taxon>Lactobacillales</taxon>
        <taxon>Enterococcaceae</taxon>
        <taxon>Vagococcus</taxon>
    </lineage>
</organism>
<proteinExistence type="predicted"/>
<dbReference type="EMBL" id="CP039712">
    <property type="protein sequence ID" value="QCI85731.1"/>
    <property type="molecule type" value="Genomic_DNA"/>
</dbReference>
<dbReference type="KEGG" id="vao:FA707_01550"/>
<accession>A0A4D7CTI5</accession>
<evidence type="ECO:0008006" key="3">
    <source>
        <dbReference type="Google" id="ProtNLM"/>
    </source>
</evidence>
<dbReference type="Proteomes" id="UP000298615">
    <property type="component" value="Chromosome"/>
</dbReference>
<gene>
    <name evidence="1" type="ORF">FA707_01550</name>
</gene>
<sequence length="137" mass="15458">MLVVLMVASVMVTLPVLSYQKWQQKISNQQVISDFENGYYRTQLSAIQVSKRSYIYLEKAGCVTFVYFDLDENQRTEVIEWPASIKTSDEATITFLANSGGVTKALTYSLVDSLNEIKIIYTIQLGSGKLVKKIESL</sequence>
<dbReference type="AlphaFoldDB" id="A0A4D7CTI5"/>
<evidence type="ECO:0000313" key="1">
    <source>
        <dbReference type="EMBL" id="QCI85731.1"/>
    </source>
</evidence>
<keyword evidence="2" id="KW-1185">Reference proteome</keyword>